<dbReference type="GO" id="GO:0005814">
    <property type="term" value="C:centriole"/>
    <property type="evidence" value="ECO:0007669"/>
    <property type="project" value="TreeGrafter"/>
</dbReference>
<dbReference type="Pfam" id="PF23352">
    <property type="entry name" value="IFT52_central"/>
    <property type="match status" value="1"/>
</dbReference>
<evidence type="ECO:0000313" key="15">
    <source>
        <dbReference type="Proteomes" id="UP000010552"/>
    </source>
</evidence>
<feature type="binding site" evidence="11">
    <location>
        <position position="92"/>
    </location>
    <ligand>
        <name>ATP</name>
        <dbReference type="ChEBI" id="CHEBI:30616"/>
    </ligand>
</feature>
<dbReference type="InParanoid" id="L5K0C0"/>
<dbReference type="Gene3D" id="1.10.510.10">
    <property type="entry name" value="Transferase(Phosphotransferase) domain 1"/>
    <property type="match status" value="1"/>
</dbReference>
<dbReference type="InterPro" id="IPR008271">
    <property type="entry name" value="Ser/Thr_kinase_AS"/>
</dbReference>
<feature type="domain" description="Protein kinase" evidence="12">
    <location>
        <begin position="54"/>
        <end position="311"/>
    </location>
</feature>
<keyword evidence="5" id="KW-0808">Transferase</keyword>
<dbReference type="PANTHER" id="PTHR12969">
    <property type="entry name" value="NGD5/OSM-6/IFT52"/>
    <property type="match status" value="1"/>
</dbReference>
<dbReference type="InterPro" id="IPR039975">
    <property type="entry name" value="IFT52"/>
</dbReference>
<dbReference type="GO" id="GO:0060271">
    <property type="term" value="P:cilium assembly"/>
    <property type="evidence" value="ECO:0007669"/>
    <property type="project" value="TreeGrafter"/>
</dbReference>
<dbReference type="InterPro" id="IPR055460">
    <property type="entry name" value="IFT52_central"/>
</dbReference>
<dbReference type="GO" id="GO:0042073">
    <property type="term" value="P:intraciliary transport"/>
    <property type="evidence" value="ECO:0007669"/>
    <property type="project" value="TreeGrafter"/>
</dbReference>
<evidence type="ECO:0000256" key="11">
    <source>
        <dbReference type="PROSITE-ProRule" id="PRU10141"/>
    </source>
</evidence>
<comment type="catalytic activity">
    <reaction evidence="10">
        <text>L-seryl-[protein] + ATP = O-phospho-L-seryl-[protein] + ADP + H(+)</text>
        <dbReference type="Rhea" id="RHEA:17989"/>
        <dbReference type="Rhea" id="RHEA-COMP:9863"/>
        <dbReference type="Rhea" id="RHEA-COMP:11604"/>
        <dbReference type="ChEBI" id="CHEBI:15378"/>
        <dbReference type="ChEBI" id="CHEBI:29999"/>
        <dbReference type="ChEBI" id="CHEBI:30616"/>
        <dbReference type="ChEBI" id="CHEBI:83421"/>
        <dbReference type="ChEBI" id="CHEBI:456216"/>
        <dbReference type="EC" id="2.7.11.1"/>
    </reaction>
</comment>
<dbReference type="Pfam" id="PF00433">
    <property type="entry name" value="Pkinase_C"/>
    <property type="match status" value="1"/>
</dbReference>
<dbReference type="SMART" id="SM00133">
    <property type="entry name" value="S_TK_X"/>
    <property type="match status" value="1"/>
</dbReference>
<keyword evidence="8 11" id="KW-0067">ATP-binding</keyword>
<evidence type="ECO:0000313" key="14">
    <source>
        <dbReference type="EMBL" id="ELK04206.1"/>
    </source>
</evidence>
<evidence type="ECO:0000259" key="13">
    <source>
        <dbReference type="PROSITE" id="PS51285"/>
    </source>
</evidence>
<dbReference type="PROSITE" id="PS00108">
    <property type="entry name" value="PROTEIN_KINASE_ST"/>
    <property type="match status" value="1"/>
</dbReference>
<keyword evidence="3" id="KW-0723">Serine/threonine-protein kinase</keyword>
<dbReference type="PROSITE" id="PS50011">
    <property type="entry name" value="PROTEIN_KINASE_DOM"/>
    <property type="match status" value="1"/>
</dbReference>
<dbReference type="PROSITE" id="PS00107">
    <property type="entry name" value="PROTEIN_KINASE_ATP"/>
    <property type="match status" value="1"/>
</dbReference>
<dbReference type="SUPFAM" id="SSF56112">
    <property type="entry name" value="Protein kinase-like (PK-like)"/>
    <property type="match status" value="1"/>
</dbReference>
<dbReference type="PANTHER" id="PTHR12969:SF7">
    <property type="entry name" value="INTRAFLAGELLAR TRANSPORT PROTEIN 52 HOMOLOG"/>
    <property type="match status" value="1"/>
</dbReference>
<evidence type="ECO:0000256" key="3">
    <source>
        <dbReference type="ARBA" id="ARBA00022527"/>
    </source>
</evidence>
<organism evidence="14 15">
    <name type="scientific">Pteropus alecto</name>
    <name type="common">Black flying fox</name>
    <dbReference type="NCBI Taxonomy" id="9402"/>
    <lineage>
        <taxon>Eukaryota</taxon>
        <taxon>Metazoa</taxon>
        <taxon>Chordata</taxon>
        <taxon>Craniata</taxon>
        <taxon>Vertebrata</taxon>
        <taxon>Euteleostomi</taxon>
        <taxon>Mammalia</taxon>
        <taxon>Eutheria</taxon>
        <taxon>Laurasiatheria</taxon>
        <taxon>Chiroptera</taxon>
        <taxon>Yinpterochiroptera</taxon>
        <taxon>Pteropodoidea</taxon>
        <taxon>Pteropodidae</taxon>
        <taxon>Pteropodinae</taxon>
        <taxon>Pteropus</taxon>
    </lineage>
</organism>
<dbReference type="EMBL" id="KB031072">
    <property type="protein sequence ID" value="ELK04206.1"/>
    <property type="molecule type" value="Genomic_DNA"/>
</dbReference>
<feature type="domain" description="AGC-kinase C-terminal" evidence="13">
    <location>
        <begin position="312"/>
        <end position="386"/>
    </location>
</feature>
<keyword evidence="14" id="KW-0966">Cell projection</keyword>
<dbReference type="GO" id="GO:0030992">
    <property type="term" value="C:intraciliary transport particle B"/>
    <property type="evidence" value="ECO:0007669"/>
    <property type="project" value="TreeGrafter"/>
</dbReference>
<dbReference type="Gene3D" id="6.10.250.2800">
    <property type="match status" value="1"/>
</dbReference>
<dbReference type="InterPro" id="IPR017892">
    <property type="entry name" value="Pkinase_C"/>
</dbReference>
<evidence type="ECO:0000259" key="12">
    <source>
        <dbReference type="PROSITE" id="PS50011"/>
    </source>
</evidence>
<keyword evidence="15" id="KW-1185">Reference proteome</keyword>
<evidence type="ECO:0000256" key="10">
    <source>
        <dbReference type="ARBA" id="ARBA00048679"/>
    </source>
</evidence>
<dbReference type="Pfam" id="PF21178">
    <property type="entry name" value="Itf52_C"/>
    <property type="match status" value="1"/>
</dbReference>
<dbReference type="InterPro" id="IPR011009">
    <property type="entry name" value="Kinase-like_dom_sf"/>
</dbReference>
<evidence type="ECO:0000256" key="5">
    <source>
        <dbReference type="ARBA" id="ARBA00022679"/>
    </source>
</evidence>
<accession>L5K0C0</accession>
<dbReference type="GO" id="GO:0106310">
    <property type="term" value="F:protein serine kinase activity"/>
    <property type="evidence" value="ECO:0007669"/>
    <property type="project" value="RHEA"/>
</dbReference>
<gene>
    <name evidence="14" type="ORF">PAL_GLEAN10024356</name>
</gene>
<dbReference type="FunCoup" id="L5K0C0">
    <property type="interactions" value="2131"/>
</dbReference>
<dbReference type="eggNOG" id="KOG3861">
    <property type="taxonomic scope" value="Eukaryota"/>
</dbReference>
<reference evidence="15" key="1">
    <citation type="journal article" date="2013" name="Science">
        <title>Comparative analysis of bat genomes provides insight into the evolution of flight and immunity.</title>
        <authorList>
            <person name="Zhang G."/>
            <person name="Cowled C."/>
            <person name="Shi Z."/>
            <person name="Huang Z."/>
            <person name="Bishop-Lilly K.A."/>
            <person name="Fang X."/>
            <person name="Wynne J.W."/>
            <person name="Xiong Z."/>
            <person name="Baker M.L."/>
            <person name="Zhao W."/>
            <person name="Tachedjian M."/>
            <person name="Zhu Y."/>
            <person name="Zhou P."/>
            <person name="Jiang X."/>
            <person name="Ng J."/>
            <person name="Yang L."/>
            <person name="Wu L."/>
            <person name="Xiao J."/>
            <person name="Feng Y."/>
            <person name="Chen Y."/>
            <person name="Sun X."/>
            <person name="Zhang Y."/>
            <person name="Marsh G.A."/>
            <person name="Crameri G."/>
            <person name="Broder C.C."/>
            <person name="Frey K.G."/>
            <person name="Wang L.F."/>
            <person name="Wang J."/>
        </authorList>
    </citation>
    <scope>NUCLEOTIDE SEQUENCE [LARGE SCALE GENOMIC DNA]</scope>
</reference>
<evidence type="ECO:0000256" key="8">
    <source>
        <dbReference type="ARBA" id="ARBA00022840"/>
    </source>
</evidence>
<dbReference type="EC" id="2.7.11.1" evidence="2"/>
<dbReference type="Pfam" id="PF23355">
    <property type="entry name" value="IFT52_GIFT"/>
    <property type="match status" value="1"/>
</dbReference>
<dbReference type="InterPro" id="IPR000719">
    <property type="entry name" value="Prot_kinase_dom"/>
</dbReference>
<keyword evidence="6 11" id="KW-0547">Nucleotide-binding</keyword>
<evidence type="ECO:0000256" key="6">
    <source>
        <dbReference type="ARBA" id="ARBA00022741"/>
    </source>
</evidence>
<sequence>MPVSPCAPQCPSDHWYRMDSSHSLARTPSPQLSRANGNINLGPSANPNARPTDFDFLKVIGKGNYGKVLLAKRKSDGTFYAVKVLQKKSILKKKEQSHIMAERNVLLKNVRHPFLVGLRYSFQTPEKLYFVLDYVNGGELFFHLQRERRFLEPRARFYAAEVASAIGYLHSLNIIYRDLKPENILLDCQGHVVLTDFGLCKEGVEPEDTTSTFCGTPEYLAPEMLRKEPYDRAVDWWCLGAVLYEMLHGLPPFYSQDISQMYENILHQPLQIPGGRTVAACDLLQALLHKDQRQRLGSKEDFLEIKNHVFFSPINWDDLYHKRLTPPFNPNVAGPADLKHFDPEFTRESVSKSIGCTPDTVASSSGASSAFLGFSYVTMEKELRSTILFNTYKKEVFTTNNGYKSMQKRLRSNWKIQSLKDEITSEKLIGVKLWITAGPREKFTAAEFEVLKKYLDGGGDILVMLGEGGESRFDTNINFLLEEYGIMVNNDAVVRNVYYKYFHPKEALVSNGVLNREISRAAGKAVPGIIDEESSGNNAQALTFVYPFGATLSVMKPAVAVLSTGSVCFPLNRPILAFYHSKNQGGKLAVLGSCHMFSDQYLDKEENSKIMDVVFQWLTTEDIHLNQIDAEDPEISDYMMLPDTATLSERLRVCLQEGDENPRDFTTLFDLSIYQLDTTSLPKVIKAHEQLNVKHEPLQLIQPQFETPLPALQPAVFPPSFRELPPPPLELFDLDETFSSEKARLAQITNKCTEEDLEFYVRKCGDILGVTNKLPKDQQDAKHILEHIFFQVVEFKKLNQEHDIDTSETAFQNNF</sequence>
<dbReference type="FunFam" id="3.30.200.20:FF:000030">
    <property type="entry name" value="Non-specific serine/threonine protein kinase"/>
    <property type="match status" value="1"/>
</dbReference>
<evidence type="ECO:0000256" key="4">
    <source>
        <dbReference type="ARBA" id="ARBA00022553"/>
    </source>
</evidence>
<dbReference type="CDD" id="cd05603">
    <property type="entry name" value="STKc_SGK2"/>
    <property type="match status" value="1"/>
</dbReference>
<dbReference type="GO" id="GO:0005929">
    <property type="term" value="C:cilium"/>
    <property type="evidence" value="ECO:0007669"/>
    <property type="project" value="TreeGrafter"/>
</dbReference>
<protein>
    <recommendedName>
        <fullName evidence="2">non-specific serine/threonine protein kinase</fullName>
        <ecNumber evidence="2">2.7.11.1</ecNumber>
    </recommendedName>
</protein>
<evidence type="ECO:0000256" key="2">
    <source>
        <dbReference type="ARBA" id="ARBA00012513"/>
    </source>
</evidence>
<dbReference type="InterPro" id="IPR048643">
    <property type="entry name" value="Itf52_C"/>
</dbReference>
<dbReference type="InterPro" id="IPR000961">
    <property type="entry name" value="AGC-kinase_C"/>
</dbReference>
<dbReference type="STRING" id="9402.L5K0C0"/>
<evidence type="ECO:0000256" key="7">
    <source>
        <dbReference type="ARBA" id="ARBA00022777"/>
    </source>
</evidence>
<dbReference type="PROSITE" id="PS51285">
    <property type="entry name" value="AGC_KINASE_CTER"/>
    <property type="match status" value="1"/>
</dbReference>
<evidence type="ECO:0000256" key="1">
    <source>
        <dbReference type="ARBA" id="ARBA00009903"/>
    </source>
</evidence>
<dbReference type="Gene3D" id="3.30.200.20">
    <property type="entry name" value="Phosphorylase Kinase, domain 1"/>
    <property type="match status" value="1"/>
</dbReference>
<dbReference type="Proteomes" id="UP000010552">
    <property type="component" value="Unassembled WGS sequence"/>
</dbReference>
<dbReference type="InterPro" id="IPR017441">
    <property type="entry name" value="Protein_kinase_ATP_BS"/>
</dbReference>
<dbReference type="SMART" id="SM00220">
    <property type="entry name" value="S_TKc"/>
    <property type="match status" value="1"/>
</dbReference>
<comment type="catalytic activity">
    <reaction evidence="9">
        <text>L-threonyl-[protein] + ATP = O-phospho-L-threonyl-[protein] + ADP + H(+)</text>
        <dbReference type="Rhea" id="RHEA:46608"/>
        <dbReference type="Rhea" id="RHEA-COMP:11060"/>
        <dbReference type="Rhea" id="RHEA-COMP:11605"/>
        <dbReference type="ChEBI" id="CHEBI:15378"/>
        <dbReference type="ChEBI" id="CHEBI:30013"/>
        <dbReference type="ChEBI" id="CHEBI:30616"/>
        <dbReference type="ChEBI" id="CHEBI:61977"/>
        <dbReference type="ChEBI" id="CHEBI:456216"/>
        <dbReference type="EC" id="2.7.11.1"/>
    </reaction>
</comment>
<comment type="similarity">
    <text evidence="1">Belongs to the protein kinase superfamily. AGC Ser/Thr protein kinase family.</text>
</comment>
<dbReference type="CDD" id="cd23683">
    <property type="entry name" value="IFT52_CTD"/>
    <property type="match status" value="1"/>
</dbReference>
<dbReference type="InterPro" id="IPR055458">
    <property type="entry name" value="IFT52_GIFT"/>
</dbReference>
<keyword evidence="4" id="KW-0597">Phosphoprotein</keyword>
<dbReference type="GO" id="GO:0004674">
    <property type="term" value="F:protein serine/threonine kinase activity"/>
    <property type="evidence" value="ECO:0007669"/>
    <property type="project" value="UniProtKB-KW"/>
</dbReference>
<keyword evidence="7" id="KW-0418">Kinase</keyword>
<keyword evidence="14" id="KW-0969">Cilium</keyword>
<name>L5K0C0_PTEAL</name>
<proteinExistence type="inferred from homology"/>
<keyword evidence="14" id="KW-0282">Flagellum</keyword>
<evidence type="ECO:0000256" key="9">
    <source>
        <dbReference type="ARBA" id="ARBA00047899"/>
    </source>
</evidence>
<dbReference type="Pfam" id="PF00069">
    <property type="entry name" value="Pkinase"/>
    <property type="match status" value="1"/>
</dbReference>
<dbReference type="GO" id="GO:0005524">
    <property type="term" value="F:ATP binding"/>
    <property type="evidence" value="ECO:0007669"/>
    <property type="project" value="UniProtKB-UniRule"/>
</dbReference>
<dbReference type="FunFam" id="1.10.510.10:FF:000065">
    <property type="entry name" value="Non-specific serine/threonine protein kinase"/>
    <property type="match status" value="1"/>
</dbReference>
<dbReference type="AlphaFoldDB" id="L5K0C0"/>